<name>A0A7I8VS97_9ANNE</name>
<sequence length="800" mass="90012">MDNAKKGRVQIKNKPVVTGISPVEGGPGCKIKIRGEYLGQNQEDVISIKICDIDCTASLEYSTSKCLVTRMGVVERGRPRNIEGSVIITTQSGGQGTSMVTFVCKISIVGLQTETHHWVDETNMWTAYLQRSKMAADGMEYDDPLRIADESSEEQKFEISTLEAYFPGKSGDTDRENFDPVRYLLEKYAFGCTMEDLKAGVNQLRASTTSKSFKPLMSFKTHIKTLIDCENALNELKLQLDKDQMENSIIKHLEEAVVKANLTAMAAFEGVLCRRERAENITTGLGALNRLRLLFELPKAIEREARRGRYEAVITDYSRARTQLARDGERVPEVLQKVFKEVETRMALFRESLLNKLKSSPNTPFEVQKRYLNILEAAGDNKASICVINNLAEWIMKELDNTGTSSSLKKIESLSSTLVLYVLRLWRLASIKSSEEHAKNLILDILRKYSETIRQVVASTEKTSEGKSSPAAVRILQSVRSNIDCLPKECLTIIEHLSLNVRITCTKSLLENALRDVAILKEREDWNVEDDGKGSHLPRLFETLVTDVLQQIREIVTQEPQIFKVQPKEGENIRKLLVDLSKSFSSVLEELSNDKEHLVILLANCDYTCNRVIPNLKDTMEACLKIECSNIDIEASKVYKKQRMHFLKDYIDLKTKPILSELFEQLQYSGFDSIQNVTSTRPYVTYFIVSVCQILSEICLVGEQLVQDVLTPICSVILGEYAKKLGKIKNWGISGALQCQVDVQCLKAAFQAYVAQKVLTRLNEVAPKISVSEAKHAQKIVADAKSSMSLQIDCLTRVKG</sequence>
<protein>
    <recommendedName>
        <fullName evidence="4">Exocyst complex component 2</fullName>
    </recommendedName>
</protein>
<dbReference type="GO" id="GO:0015031">
    <property type="term" value="P:protein transport"/>
    <property type="evidence" value="ECO:0007669"/>
    <property type="project" value="UniProtKB-KW"/>
</dbReference>
<dbReference type="Pfam" id="PF15469">
    <property type="entry name" value="Sec5"/>
    <property type="match status" value="2"/>
</dbReference>
<dbReference type="InterPro" id="IPR029175">
    <property type="entry name" value="EXOC2/Sec5"/>
</dbReference>
<accession>A0A7I8VS97</accession>
<comment type="function">
    <text evidence="4">Component of the exocyst complex involved in the docking of exocytic vesicles with fusion sites on the plasma membrane.</text>
</comment>
<organism evidence="6 7">
    <name type="scientific">Dimorphilus gyrociliatus</name>
    <dbReference type="NCBI Taxonomy" id="2664684"/>
    <lineage>
        <taxon>Eukaryota</taxon>
        <taxon>Metazoa</taxon>
        <taxon>Spiralia</taxon>
        <taxon>Lophotrochozoa</taxon>
        <taxon>Annelida</taxon>
        <taxon>Polychaeta</taxon>
        <taxon>Polychaeta incertae sedis</taxon>
        <taxon>Dinophilidae</taxon>
        <taxon>Dimorphilus</taxon>
    </lineage>
</organism>
<dbReference type="EMBL" id="CAJFCJ010000009">
    <property type="protein sequence ID" value="CAD5119192.1"/>
    <property type="molecule type" value="Genomic_DNA"/>
</dbReference>
<feature type="domain" description="Exocyst complex component EXOC2/Sec5 N-terminal" evidence="5">
    <location>
        <begin position="143"/>
        <end position="428"/>
    </location>
</feature>
<evidence type="ECO:0000256" key="2">
    <source>
        <dbReference type="ARBA" id="ARBA00022448"/>
    </source>
</evidence>
<comment type="similarity">
    <text evidence="1 4">Belongs to the SEC5 family.</text>
</comment>
<evidence type="ECO:0000313" key="6">
    <source>
        <dbReference type="EMBL" id="CAD5119192.1"/>
    </source>
</evidence>
<keyword evidence="4" id="KW-0653">Protein transport</keyword>
<evidence type="ECO:0000256" key="3">
    <source>
        <dbReference type="ARBA" id="ARBA00022483"/>
    </source>
</evidence>
<evidence type="ECO:0000256" key="4">
    <source>
        <dbReference type="RuleBase" id="RU365069"/>
    </source>
</evidence>
<dbReference type="CDD" id="cd00603">
    <property type="entry name" value="IPT_PCSR"/>
    <property type="match status" value="1"/>
</dbReference>
<keyword evidence="7" id="KW-1185">Reference proteome</keyword>
<proteinExistence type="inferred from homology"/>
<feature type="domain" description="Exocyst complex component EXOC2/Sec5 N-terminal" evidence="5">
    <location>
        <begin position="486"/>
        <end position="795"/>
    </location>
</feature>
<dbReference type="SUPFAM" id="SSF81296">
    <property type="entry name" value="E set domains"/>
    <property type="match status" value="1"/>
</dbReference>
<keyword evidence="3 4" id="KW-0268">Exocytosis</keyword>
<comment type="subunit">
    <text evidence="4">Component of the exocyst complex.</text>
</comment>
<dbReference type="InterPro" id="IPR013783">
    <property type="entry name" value="Ig-like_fold"/>
</dbReference>
<dbReference type="AlphaFoldDB" id="A0A7I8VS97"/>
<dbReference type="OrthoDB" id="26242at2759"/>
<dbReference type="Gene3D" id="2.60.40.10">
    <property type="entry name" value="Immunoglobulins"/>
    <property type="match status" value="1"/>
</dbReference>
<reference evidence="6 7" key="1">
    <citation type="submission" date="2020-08" db="EMBL/GenBank/DDBJ databases">
        <authorList>
            <person name="Hejnol A."/>
        </authorList>
    </citation>
    <scope>NUCLEOTIDE SEQUENCE [LARGE SCALE GENOMIC DNA]</scope>
</reference>
<evidence type="ECO:0000313" key="7">
    <source>
        <dbReference type="Proteomes" id="UP000549394"/>
    </source>
</evidence>
<evidence type="ECO:0000259" key="5">
    <source>
        <dbReference type="Pfam" id="PF15469"/>
    </source>
</evidence>
<dbReference type="Proteomes" id="UP000549394">
    <property type="component" value="Unassembled WGS sequence"/>
</dbReference>
<gene>
    <name evidence="6" type="ORF">DGYR_LOCUS7468</name>
</gene>
<dbReference type="PANTHER" id="PTHR13043">
    <property type="entry name" value="EXOCYST COMPLEX COMPONENT SEC5"/>
    <property type="match status" value="1"/>
</dbReference>
<comment type="caution">
    <text evidence="6">The sequence shown here is derived from an EMBL/GenBank/DDBJ whole genome shotgun (WGS) entry which is preliminary data.</text>
</comment>
<dbReference type="InterPro" id="IPR039481">
    <property type="entry name" value="EXOC2/Sec5_N_dom"/>
</dbReference>
<keyword evidence="2 4" id="KW-0813">Transport</keyword>
<dbReference type="InterPro" id="IPR014756">
    <property type="entry name" value="Ig_E-set"/>
</dbReference>
<dbReference type="GO" id="GO:0006893">
    <property type="term" value="P:Golgi to plasma membrane transport"/>
    <property type="evidence" value="ECO:0007669"/>
    <property type="project" value="UniProtKB-UniRule"/>
</dbReference>
<dbReference type="GO" id="GO:0006887">
    <property type="term" value="P:exocytosis"/>
    <property type="evidence" value="ECO:0007669"/>
    <property type="project" value="UniProtKB-KW"/>
</dbReference>
<dbReference type="PANTHER" id="PTHR13043:SF1">
    <property type="entry name" value="EXOCYST COMPLEX COMPONENT 2"/>
    <property type="match status" value="1"/>
</dbReference>
<evidence type="ECO:0000256" key="1">
    <source>
        <dbReference type="ARBA" id="ARBA00010578"/>
    </source>
</evidence>
<dbReference type="GO" id="GO:0000145">
    <property type="term" value="C:exocyst"/>
    <property type="evidence" value="ECO:0007669"/>
    <property type="project" value="UniProtKB-UniRule"/>
</dbReference>